<evidence type="ECO:0000313" key="5">
    <source>
        <dbReference type="Proteomes" id="UP000466894"/>
    </source>
</evidence>
<reference evidence="3 4" key="1">
    <citation type="submission" date="2017-02" db="EMBL/GenBank/DDBJ databases">
        <title>The new phylogeny of genus Mycobacterium.</title>
        <authorList>
            <person name="Tortoli E."/>
            <person name="Trovato A."/>
            <person name="Cirillo D.M."/>
        </authorList>
    </citation>
    <scope>NUCLEOTIDE SEQUENCE [LARGE SCALE GENOMIC DNA]</scope>
    <source>
        <strain evidence="3 4">DSM 45145</strain>
    </source>
</reference>
<evidence type="ECO:0000313" key="2">
    <source>
        <dbReference type="EMBL" id="BBY08161.1"/>
    </source>
</evidence>
<reference evidence="2 5" key="2">
    <citation type="journal article" date="2019" name="Emerg. Microbes Infect.">
        <title>Comprehensive subspecies identification of 175 nontuberculous mycobacteria species based on 7547 genomic profiles.</title>
        <authorList>
            <person name="Matsumoto Y."/>
            <person name="Kinjo T."/>
            <person name="Motooka D."/>
            <person name="Nabeya D."/>
            <person name="Jung N."/>
            <person name="Uechi K."/>
            <person name="Horii T."/>
            <person name="Iida T."/>
            <person name="Fujita J."/>
            <person name="Nakamura S."/>
        </authorList>
    </citation>
    <scope>NUCLEOTIDE SEQUENCE [LARGE SCALE GENOMIC DNA]</scope>
    <source>
        <strain evidence="2 5">JCM 16367</strain>
    </source>
</reference>
<evidence type="ECO:0008006" key="6">
    <source>
        <dbReference type="Google" id="ProtNLM"/>
    </source>
</evidence>
<dbReference type="Proteomes" id="UP000192374">
    <property type="component" value="Unassembled WGS sequence"/>
</dbReference>
<dbReference type="KEGG" id="mnv:MNVI_34790"/>
<proteinExistence type="predicted"/>
<organism evidence="2 5">
    <name type="scientific">Mycobacterium noviomagense</name>
    <dbReference type="NCBI Taxonomy" id="459858"/>
    <lineage>
        <taxon>Bacteria</taxon>
        <taxon>Bacillati</taxon>
        <taxon>Actinomycetota</taxon>
        <taxon>Actinomycetes</taxon>
        <taxon>Mycobacteriales</taxon>
        <taxon>Mycobacteriaceae</taxon>
        <taxon>Mycobacterium</taxon>
    </lineage>
</organism>
<feature type="region of interest" description="Disordered" evidence="1">
    <location>
        <begin position="33"/>
        <end position="61"/>
    </location>
</feature>
<evidence type="ECO:0000313" key="4">
    <source>
        <dbReference type="Proteomes" id="UP000192374"/>
    </source>
</evidence>
<dbReference type="EMBL" id="AP022583">
    <property type="protein sequence ID" value="BBY08161.1"/>
    <property type="molecule type" value="Genomic_DNA"/>
</dbReference>
<evidence type="ECO:0000256" key="1">
    <source>
        <dbReference type="SAM" id="MobiDB-lite"/>
    </source>
</evidence>
<evidence type="ECO:0000313" key="3">
    <source>
        <dbReference type="EMBL" id="ORB16812.1"/>
    </source>
</evidence>
<protein>
    <recommendedName>
        <fullName evidence="6">Transposase</fullName>
    </recommendedName>
</protein>
<reference evidence="2" key="3">
    <citation type="submission" date="2020-02" db="EMBL/GenBank/DDBJ databases">
        <authorList>
            <person name="Matsumoto Y."/>
            <person name="Motooka D."/>
            <person name="Nakamura S."/>
        </authorList>
    </citation>
    <scope>NUCLEOTIDE SEQUENCE</scope>
    <source>
        <strain evidence="2">JCM 16367</strain>
    </source>
</reference>
<sequence length="132" mass="14301">MASAGRTDCARGLSKTLASADAIATKGRAFRELRRTRKLSPNSGLDPRQGREAASPSYVGEVPHRESRRCCAAGAGPRFSAFFTKVTDAAIATLVEASTTDLSSDRAIQVFREKTVFTPFLRCYDETTIVPQ</sequence>
<gene>
    <name evidence="3" type="ORF">BST37_05845</name>
    <name evidence="2" type="ORF">MNVI_34790</name>
</gene>
<dbReference type="Proteomes" id="UP000466894">
    <property type="component" value="Chromosome"/>
</dbReference>
<name>A0A7I7PHX4_9MYCO</name>
<keyword evidence="4" id="KW-1185">Reference proteome</keyword>
<accession>A0A7I7PHX4</accession>
<dbReference type="EMBL" id="MVIC01000006">
    <property type="protein sequence ID" value="ORB16812.1"/>
    <property type="molecule type" value="Genomic_DNA"/>
</dbReference>
<dbReference type="AlphaFoldDB" id="A0A7I7PHX4"/>